<feature type="signal peptide" evidence="1">
    <location>
        <begin position="1"/>
        <end position="36"/>
    </location>
</feature>
<dbReference type="EMBL" id="JBIGHY010000006">
    <property type="protein sequence ID" value="MFG6415823.1"/>
    <property type="molecule type" value="Genomic_DNA"/>
</dbReference>
<comment type="caution">
    <text evidence="2">The sequence shown here is derived from an EMBL/GenBank/DDBJ whole genome shotgun (WGS) entry which is preliminary data.</text>
</comment>
<dbReference type="PROSITE" id="PS51257">
    <property type="entry name" value="PROKAR_LIPOPROTEIN"/>
    <property type="match status" value="1"/>
</dbReference>
<gene>
    <name evidence="2" type="ORF">ACG02S_18160</name>
</gene>
<proteinExistence type="predicted"/>
<organism evidence="2 3">
    <name type="scientific">Pelomonas dachongensis</name>
    <dbReference type="NCBI Taxonomy" id="3299029"/>
    <lineage>
        <taxon>Bacteria</taxon>
        <taxon>Pseudomonadati</taxon>
        <taxon>Pseudomonadota</taxon>
        <taxon>Betaproteobacteria</taxon>
        <taxon>Burkholderiales</taxon>
        <taxon>Sphaerotilaceae</taxon>
        <taxon>Roseateles</taxon>
    </lineage>
</organism>
<keyword evidence="3" id="KW-1185">Reference proteome</keyword>
<dbReference type="RefSeq" id="WP_394471887.1">
    <property type="nucleotide sequence ID" value="NZ_JBIGHY010000006.1"/>
</dbReference>
<reference evidence="2 3" key="1">
    <citation type="submission" date="2024-09" db="EMBL/GenBank/DDBJ databases">
        <title>Novel species of the genus Pelomonas and Roseateles isolated from streams.</title>
        <authorList>
            <person name="Lu H."/>
        </authorList>
    </citation>
    <scope>NUCLEOTIDE SEQUENCE [LARGE SCALE GENOMIC DNA]</scope>
    <source>
        <strain evidence="2 3">DC23W</strain>
    </source>
</reference>
<sequence length="169" mass="18265">MSTRYSLSQRTTPQNTLFAALACAITLTLTAGPALAQSPTLDRVEVSGRIVEAPARYDVAAQCRNIGAQLEDALQTTWARQRAIGSVRVQLLMEEGQITAVKARGLSFPVARAVRNAVQDLDCGPQKLAGAQIYRFAVDFVDPEARRYDSSDTRIAGAQSRVRVALASE</sequence>
<evidence type="ECO:0000313" key="3">
    <source>
        <dbReference type="Proteomes" id="UP001606300"/>
    </source>
</evidence>
<dbReference type="Proteomes" id="UP001606300">
    <property type="component" value="Unassembled WGS sequence"/>
</dbReference>
<evidence type="ECO:0008006" key="4">
    <source>
        <dbReference type="Google" id="ProtNLM"/>
    </source>
</evidence>
<feature type="chain" id="PRO_5046520227" description="TonB C-terminal domain-containing protein" evidence="1">
    <location>
        <begin position="37"/>
        <end position="169"/>
    </location>
</feature>
<name>A0ABW7ET89_9BURK</name>
<accession>A0ABW7ET89</accession>
<evidence type="ECO:0000313" key="2">
    <source>
        <dbReference type="EMBL" id="MFG6415823.1"/>
    </source>
</evidence>
<evidence type="ECO:0000256" key="1">
    <source>
        <dbReference type="SAM" id="SignalP"/>
    </source>
</evidence>
<keyword evidence="1" id="KW-0732">Signal</keyword>
<protein>
    <recommendedName>
        <fullName evidence="4">TonB C-terminal domain-containing protein</fullName>
    </recommendedName>
</protein>